<dbReference type="EMBL" id="QKZR01000001">
    <property type="protein sequence ID" value="PZX43956.1"/>
    <property type="molecule type" value="Genomic_DNA"/>
</dbReference>
<organism evidence="3 4">
    <name type="scientific">Nonlabens dokdonensis</name>
    <dbReference type="NCBI Taxonomy" id="328515"/>
    <lineage>
        <taxon>Bacteria</taxon>
        <taxon>Pseudomonadati</taxon>
        <taxon>Bacteroidota</taxon>
        <taxon>Flavobacteriia</taxon>
        <taxon>Flavobacteriales</taxon>
        <taxon>Flavobacteriaceae</taxon>
        <taxon>Nonlabens</taxon>
    </lineage>
</organism>
<protein>
    <recommendedName>
        <fullName evidence="5">Secreted protein</fullName>
    </recommendedName>
</protein>
<proteinExistence type="predicted"/>
<dbReference type="PROSITE" id="PS51257">
    <property type="entry name" value="PROKAR_LIPOPROTEIN"/>
    <property type="match status" value="1"/>
</dbReference>
<name>A0ABX5Q1Y0_9FLAO</name>
<reference evidence="3 4" key="1">
    <citation type="submission" date="2018-06" db="EMBL/GenBank/DDBJ databases">
        <title>Genomic Encyclopedia of Archaeal and Bacterial Type Strains, Phase II (KMG-II): from individual species to whole genera.</title>
        <authorList>
            <person name="Goeker M."/>
        </authorList>
    </citation>
    <scope>NUCLEOTIDE SEQUENCE [LARGE SCALE GENOMIC DNA]</scope>
    <source>
        <strain evidence="3 4">DSM 17205</strain>
    </source>
</reference>
<evidence type="ECO:0000313" key="3">
    <source>
        <dbReference type="EMBL" id="PZX43956.1"/>
    </source>
</evidence>
<sequence length="57" mass="6565">MKKVFYIAIALFLVSPVLMSCRDEEKEVEVQELRDDVPNDNSNESTYDTNPTENDPD</sequence>
<feature type="region of interest" description="Disordered" evidence="1">
    <location>
        <begin position="29"/>
        <end position="57"/>
    </location>
</feature>
<evidence type="ECO:0000256" key="1">
    <source>
        <dbReference type="SAM" id="MobiDB-lite"/>
    </source>
</evidence>
<feature type="compositionally biased region" description="Polar residues" evidence="1">
    <location>
        <begin position="39"/>
        <end position="57"/>
    </location>
</feature>
<keyword evidence="2" id="KW-0732">Signal</keyword>
<keyword evidence="4" id="KW-1185">Reference proteome</keyword>
<comment type="caution">
    <text evidence="3">The sequence shown here is derived from an EMBL/GenBank/DDBJ whole genome shotgun (WGS) entry which is preliminary data.</text>
</comment>
<dbReference type="RefSeq" id="WP_015361792.1">
    <property type="nucleotide sequence ID" value="NZ_QKZR01000001.1"/>
</dbReference>
<gene>
    <name evidence="3" type="ORF">LX97_00961</name>
</gene>
<evidence type="ECO:0008006" key="5">
    <source>
        <dbReference type="Google" id="ProtNLM"/>
    </source>
</evidence>
<dbReference type="Proteomes" id="UP000248584">
    <property type="component" value="Unassembled WGS sequence"/>
</dbReference>
<feature type="signal peptide" evidence="2">
    <location>
        <begin position="1"/>
        <end position="20"/>
    </location>
</feature>
<feature type="chain" id="PRO_5045068490" description="Secreted protein" evidence="2">
    <location>
        <begin position="21"/>
        <end position="57"/>
    </location>
</feature>
<evidence type="ECO:0000256" key="2">
    <source>
        <dbReference type="SAM" id="SignalP"/>
    </source>
</evidence>
<accession>A0ABX5Q1Y0</accession>
<evidence type="ECO:0000313" key="4">
    <source>
        <dbReference type="Proteomes" id="UP000248584"/>
    </source>
</evidence>